<evidence type="ECO:0000256" key="12">
    <source>
        <dbReference type="ARBA" id="ARBA00023012"/>
    </source>
</evidence>
<dbReference type="SUPFAM" id="SSF158472">
    <property type="entry name" value="HAMP domain-like"/>
    <property type="match status" value="1"/>
</dbReference>
<evidence type="ECO:0000256" key="4">
    <source>
        <dbReference type="ARBA" id="ARBA00022475"/>
    </source>
</evidence>
<dbReference type="Gene3D" id="1.10.287.130">
    <property type="match status" value="1"/>
</dbReference>
<dbReference type="PANTHER" id="PTHR42878:SF7">
    <property type="entry name" value="SENSOR HISTIDINE KINASE GLRK"/>
    <property type="match status" value="1"/>
</dbReference>
<dbReference type="SMART" id="SM00304">
    <property type="entry name" value="HAMP"/>
    <property type="match status" value="1"/>
</dbReference>
<evidence type="ECO:0000256" key="13">
    <source>
        <dbReference type="ARBA" id="ARBA00023136"/>
    </source>
</evidence>
<gene>
    <name evidence="17" type="ORF">ACFOMD_13870</name>
</gene>
<comment type="caution">
    <text evidence="17">The sequence shown here is derived from an EMBL/GenBank/DDBJ whole genome shotgun (WGS) entry which is preliminary data.</text>
</comment>
<dbReference type="Gene3D" id="6.10.340.10">
    <property type="match status" value="1"/>
</dbReference>
<dbReference type="InterPro" id="IPR035965">
    <property type="entry name" value="PAS-like_dom_sf"/>
</dbReference>
<evidence type="ECO:0000256" key="8">
    <source>
        <dbReference type="ARBA" id="ARBA00022741"/>
    </source>
</evidence>
<dbReference type="Pfam" id="PF02518">
    <property type="entry name" value="HATPase_c"/>
    <property type="match status" value="1"/>
</dbReference>
<evidence type="ECO:0000313" key="18">
    <source>
        <dbReference type="Proteomes" id="UP001595615"/>
    </source>
</evidence>
<dbReference type="CDD" id="cd00082">
    <property type="entry name" value="HisKA"/>
    <property type="match status" value="1"/>
</dbReference>
<proteinExistence type="predicted"/>
<dbReference type="InterPro" id="IPR045671">
    <property type="entry name" value="NtrY-like_N"/>
</dbReference>
<keyword evidence="13 14" id="KW-0472">Membrane</keyword>
<dbReference type="SUPFAM" id="SSF47384">
    <property type="entry name" value="Homodimeric domain of signal transducing histidine kinase"/>
    <property type="match status" value="1"/>
</dbReference>
<feature type="transmembrane region" description="Helical" evidence="14">
    <location>
        <begin position="30"/>
        <end position="53"/>
    </location>
</feature>
<evidence type="ECO:0000256" key="1">
    <source>
        <dbReference type="ARBA" id="ARBA00000085"/>
    </source>
</evidence>
<keyword evidence="9" id="KW-0418">Kinase</keyword>
<evidence type="ECO:0000256" key="3">
    <source>
        <dbReference type="ARBA" id="ARBA00012438"/>
    </source>
</evidence>
<dbReference type="GO" id="GO:0005524">
    <property type="term" value="F:ATP binding"/>
    <property type="evidence" value="ECO:0007669"/>
    <property type="project" value="UniProtKB-KW"/>
</dbReference>
<dbReference type="RefSeq" id="WP_380862375.1">
    <property type="nucleotide sequence ID" value="NZ_JBHRXV010000011.1"/>
</dbReference>
<keyword evidence="5" id="KW-0597">Phosphoprotein</keyword>
<keyword evidence="4" id="KW-1003">Cell membrane</keyword>
<feature type="transmembrane region" description="Helical" evidence="14">
    <location>
        <begin position="312"/>
        <end position="333"/>
    </location>
</feature>
<dbReference type="CDD" id="cd06225">
    <property type="entry name" value="HAMP"/>
    <property type="match status" value="1"/>
</dbReference>
<keyword evidence="18" id="KW-1185">Reference proteome</keyword>
<evidence type="ECO:0000256" key="6">
    <source>
        <dbReference type="ARBA" id="ARBA00022679"/>
    </source>
</evidence>
<sequence>MTPLNPSASTPLRWRMWRRRFNRWVTRVDFYPRLEIGFALLATVLGITGYAVLTGERAPAEGFDPWMVTLLLVAILVPLMGLIVLIARRFAILLSKRREGQAGARLHVRLVGLFAAIAAVPTLLVVVFASLLFQFGVQFWFSDRARTVLENADRVAQAYVQENKQRIVGDILPMAADLRANTEQFGLLSKDFRDNLDLQVLYRNLTEAAVFSPQGEELVVYAASGLDNRPLRSRILTLDLQRAQSGEAVVIASASDRVEAIARIDPIFERYVYVSRKVSPQVLNQVARTQNALSEYKSLIERSRAMQWRFNLMLVVVSLLILAAAIWFALWLANRLVAPMSRLVDAAERVGAGDFGARVPVRGTTDEMTTLARTFNRMTTQLDAQKNALVSANEQLDRRREFTEAVLSRVSAGVLSIGDDGIIRIANQSACELLERDAVDLSGVPLTEAVPELADLLDEATGAGHARGEARIARGADTQTLAVQVAAFANGFVLTFDDISQQLSDQRRAAWADVARRIAHEIKNPLTPIQLSAERLQRKYGKQITEDPETFGSLTGTIIRQVGDLRRMVDEFSSFARMPKPVFRPEPVLDIARQALFMQEVAHPAVTFAMKVPETLPLLVCDRRQIAQSLTNLLKNAAEAVAARQERDGAPGHVSLSVEASGDRLVIAVTDNGVGLPPELRDRITEPYVTTRVRGTGLGLAIVKKIVEEHGGTLDLADAPGGGTVARMIFDPKALIERMEADAGSEMPEPKRGQG</sequence>
<feature type="domain" description="Histidine kinase" evidence="15">
    <location>
        <begin position="517"/>
        <end position="734"/>
    </location>
</feature>
<protein>
    <recommendedName>
        <fullName evidence="3">histidine kinase</fullName>
        <ecNumber evidence="3">2.7.13.3</ecNumber>
    </recommendedName>
</protein>
<evidence type="ECO:0000256" key="11">
    <source>
        <dbReference type="ARBA" id="ARBA00022989"/>
    </source>
</evidence>
<dbReference type="InterPro" id="IPR003661">
    <property type="entry name" value="HisK_dim/P_dom"/>
</dbReference>
<comment type="catalytic activity">
    <reaction evidence="1">
        <text>ATP + protein L-histidine = ADP + protein N-phospho-L-histidine.</text>
        <dbReference type="EC" id="2.7.13.3"/>
    </reaction>
</comment>
<dbReference type="PROSITE" id="PS50109">
    <property type="entry name" value="HIS_KIN"/>
    <property type="match status" value="1"/>
</dbReference>
<evidence type="ECO:0000256" key="10">
    <source>
        <dbReference type="ARBA" id="ARBA00022840"/>
    </source>
</evidence>
<dbReference type="SUPFAM" id="SSF55874">
    <property type="entry name" value="ATPase domain of HSP90 chaperone/DNA topoisomerase II/histidine kinase"/>
    <property type="match status" value="1"/>
</dbReference>
<dbReference type="PIRSF" id="PIRSF037532">
    <property type="entry name" value="STHK_NtrY"/>
    <property type="match status" value="1"/>
</dbReference>
<comment type="subcellular location">
    <subcellularLocation>
        <location evidence="2">Cell membrane</location>
        <topology evidence="2">Multi-pass membrane protein</topology>
    </subcellularLocation>
</comment>
<evidence type="ECO:0000256" key="7">
    <source>
        <dbReference type="ARBA" id="ARBA00022692"/>
    </source>
</evidence>
<dbReference type="EC" id="2.7.13.3" evidence="3"/>
<dbReference type="InterPro" id="IPR005467">
    <property type="entry name" value="His_kinase_dom"/>
</dbReference>
<dbReference type="SMART" id="SM00387">
    <property type="entry name" value="HATPase_c"/>
    <property type="match status" value="1"/>
</dbReference>
<organism evidence="17 18">
    <name type="scientific">Sphingoaurantiacus capsulatus</name>
    <dbReference type="NCBI Taxonomy" id="1771310"/>
    <lineage>
        <taxon>Bacteria</taxon>
        <taxon>Pseudomonadati</taxon>
        <taxon>Pseudomonadota</taxon>
        <taxon>Alphaproteobacteria</taxon>
        <taxon>Sphingomonadales</taxon>
        <taxon>Sphingosinicellaceae</taxon>
        <taxon>Sphingoaurantiacus</taxon>
    </lineage>
</organism>
<dbReference type="InterPro" id="IPR003660">
    <property type="entry name" value="HAMP_dom"/>
</dbReference>
<dbReference type="EMBL" id="JBHRXV010000011">
    <property type="protein sequence ID" value="MFC3713662.1"/>
    <property type="molecule type" value="Genomic_DNA"/>
</dbReference>
<dbReference type="SMART" id="SM00388">
    <property type="entry name" value="HisKA"/>
    <property type="match status" value="1"/>
</dbReference>
<keyword evidence="6" id="KW-0808">Transferase</keyword>
<dbReference type="Pfam" id="PF00512">
    <property type="entry name" value="HisKA"/>
    <property type="match status" value="1"/>
</dbReference>
<name>A0ABV7XFC5_9SPHN</name>
<accession>A0ABV7XFC5</accession>
<evidence type="ECO:0000256" key="5">
    <source>
        <dbReference type="ARBA" id="ARBA00022553"/>
    </source>
</evidence>
<feature type="transmembrane region" description="Helical" evidence="14">
    <location>
        <begin position="65"/>
        <end position="87"/>
    </location>
</feature>
<dbReference type="PRINTS" id="PR00344">
    <property type="entry name" value="BCTRLSENSOR"/>
</dbReference>
<keyword evidence="8" id="KW-0547">Nucleotide-binding</keyword>
<feature type="transmembrane region" description="Helical" evidence="14">
    <location>
        <begin position="108"/>
        <end position="133"/>
    </location>
</feature>
<dbReference type="InterPro" id="IPR036097">
    <property type="entry name" value="HisK_dim/P_sf"/>
</dbReference>
<keyword evidence="12" id="KW-0902">Two-component regulatory system</keyword>
<evidence type="ECO:0000259" key="15">
    <source>
        <dbReference type="PROSITE" id="PS50109"/>
    </source>
</evidence>
<feature type="domain" description="HAMP" evidence="16">
    <location>
        <begin position="334"/>
        <end position="387"/>
    </location>
</feature>
<dbReference type="Pfam" id="PF19312">
    <property type="entry name" value="NtrY_N"/>
    <property type="match status" value="1"/>
</dbReference>
<evidence type="ECO:0000259" key="16">
    <source>
        <dbReference type="PROSITE" id="PS50885"/>
    </source>
</evidence>
<dbReference type="PROSITE" id="PS50885">
    <property type="entry name" value="HAMP"/>
    <property type="match status" value="1"/>
</dbReference>
<dbReference type="InterPro" id="IPR003594">
    <property type="entry name" value="HATPase_dom"/>
</dbReference>
<dbReference type="InterPro" id="IPR017232">
    <property type="entry name" value="NtrY"/>
</dbReference>
<reference evidence="18" key="1">
    <citation type="journal article" date="2019" name="Int. J. Syst. Evol. Microbiol.">
        <title>The Global Catalogue of Microorganisms (GCM) 10K type strain sequencing project: providing services to taxonomists for standard genome sequencing and annotation.</title>
        <authorList>
            <consortium name="The Broad Institute Genomics Platform"/>
            <consortium name="The Broad Institute Genome Sequencing Center for Infectious Disease"/>
            <person name="Wu L."/>
            <person name="Ma J."/>
        </authorList>
    </citation>
    <scope>NUCLEOTIDE SEQUENCE [LARGE SCALE GENOMIC DNA]</scope>
    <source>
        <strain evidence="18">KCTC 42644</strain>
    </source>
</reference>
<dbReference type="Proteomes" id="UP001595615">
    <property type="component" value="Unassembled WGS sequence"/>
</dbReference>
<dbReference type="Gene3D" id="3.30.450.20">
    <property type="entry name" value="PAS domain"/>
    <property type="match status" value="1"/>
</dbReference>
<dbReference type="Pfam" id="PF00672">
    <property type="entry name" value="HAMP"/>
    <property type="match status" value="1"/>
</dbReference>
<keyword evidence="10 17" id="KW-0067">ATP-binding</keyword>
<keyword evidence="7 14" id="KW-0812">Transmembrane</keyword>
<dbReference type="PANTHER" id="PTHR42878">
    <property type="entry name" value="TWO-COMPONENT HISTIDINE KINASE"/>
    <property type="match status" value="1"/>
</dbReference>
<dbReference type="InterPro" id="IPR036890">
    <property type="entry name" value="HATPase_C_sf"/>
</dbReference>
<evidence type="ECO:0000256" key="9">
    <source>
        <dbReference type="ARBA" id="ARBA00022777"/>
    </source>
</evidence>
<dbReference type="SUPFAM" id="SSF55785">
    <property type="entry name" value="PYP-like sensor domain (PAS domain)"/>
    <property type="match status" value="1"/>
</dbReference>
<keyword evidence="11 14" id="KW-1133">Transmembrane helix</keyword>
<evidence type="ECO:0000313" key="17">
    <source>
        <dbReference type="EMBL" id="MFC3713662.1"/>
    </source>
</evidence>
<dbReference type="InterPro" id="IPR004358">
    <property type="entry name" value="Sig_transdc_His_kin-like_C"/>
</dbReference>
<evidence type="ECO:0000256" key="14">
    <source>
        <dbReference type="SAM" id="Phobius"/>
    </source>
</evidence>
<dbReference type="InterPro" id="IPR050351">
    <property type="entry name" value="BphY/WalK/GraS-like"/>
</dbReference>
<dbReference type="Gene3D" id="3.30.565.10">
    <property type="entry name" value="Histidine kinase-like ATPase, C-terminal domain"/>
    <property type="match status" value="1"/>
</dbReference>
<evidence type="ECO:0000256" key="2">
    <source>
        <dbReference type="ARBA" id="ARBA00004651"/>
    </source>
</evidence>